<keyword evidence="5" id="KW-0732">Signal</keyword>
<dbReference type="PANTHER" id="PTHR38850:SF2">
    <property type="entry name" value="CERATO-PLATANIN"/>
    <property type="match status" value="1"/>
</dbReference>
<proteinExistence type="inferred from homology"/>
<keyword evidence="7" id="KW-1185">Reference proteome</keyword>
<dbReference type="Proteomes" id="UP001303473">
    <property type="component" value="Unassembled WGS sequence"/>
</dbReference>
<feature type="signal peptide" evidence="5">
    <location>
        <begin position="1"/>
        <end position="21"/>
    </location>
</feature>
<feature type="compositionally biased region" description="Low complexity" evidence="4">
    <location>
        <begin position="304"/>
        <end position="325"/>
    </location>
</feature>
<feature type="chain" id="PRO_5043044150" evidence="5">
    <location>
        <begin position="22"/>
        <end position="435"/>
    </location>
</feature>
<sequence length="435" mass="43299">MHSAFTVPFSILALAAAGTSATGVWTTPHDSYSSSVGVLGCKINTDRVAYWPGSVDCNNICVKLSYQGRSVHLLRVDQSGGAYDISYDAWNYLQTGKSAAADPISGGTVAMEYEEVDASECADLIHTPGSKLPLSASNSINFLVSCLAQPSSWVAKNYVLYNICDPICSVGFDEECTLDLATSNQPTCAHTLGLTSPLTSAPVYNIQYQTGDIVVAGSGVAAPASVKATIVSTDQGSSSSSSSSGSSSSSSSGQDTPAPAAASSPSVASSAAAAAQPQVQAPTTTTVKAAAPSPTAGGVFVEQPTTTSTSTPPAATTSDGAAPAAQTSTSQEAQTVHTTLSTTVKVASSSSSSAAADSSTATATATAAAGKSTTATTFTMVVSGTGGSTQTRTAAASSGTSTQVPVQVNAAGSRIPSISLAVVSSILLASILGFY</sequence>
<protein>
    <submittedName>
        <fullName evidence="6">Uncharacterized protein</fullName>
    </submittedName>
</protein>
<accession>A0AAN6N7D2</accession>
<dbReference type="InterPro" id="IPR036908">
    <property type="entry name" value="RlpA-like_sf"/>
</dbReference>
<dbReference type="PRINTS" id="PR00833">
    <property type="entry name" value="POAALLERGEN"/>
</dbReference>
<organism evidence="6 7">
    <name type="scientific">Diplogelasinospora grovesii</name>
    <dbReference type="NCBI Taxonomy" id="303347"/>
    <lineage>
        <taxon>Eukaryota</taxon>
        <taxon>Fungi</taxon>
        <taxon>Dikarya</taxon>
        <taxon>Ascomycota</taxon>
        <taxon>Pezizomycotina</taxon>
        <taxon>Sordariomycetes</taxon>
        <taxon>Sordariomycetidae</taxon>
        <taxon>Sordariales</taxon>
        <taxon>Diplogelasinosporaceae</taxon>
        <taxon>Diplogelasinospora</taxon>
    </lineage>
</organism>
<evidence type="ECO:0000256" key="4">
    <source>
        <dbReference type="SAM" id="MobiDB-lite"/>
    </source>
</evidence>
<dbReference type="Pfam" id="PF07249">
    <property type="entry name" value="Cerato-platanin"/>
    <property type="match status" value="1"/>
</dbReference>
<evidence type="ECO:0000256" key="5">
    <source>
        <dbReference type="SAM" id="SignalP"/>
    </source>
</evidence>
<feature type="compositionally biased region" description="Low complexity" evidence="4">
    <location>
        <begin position="236"/>
        <end position="296"/>
    </location>
</feature>
<evidence type="ECO:0000256" key="2">
    <source>
        <dbReference type="ARBA" id="ARBA00010421"/>
    </source>
</evidence>
<evidence type="ECO:0000313" key="7">
    <source>
        <dbReference type="Proteomes" id="UP001303473"/>
    </source>
</evidence>
<keyword evidence="3" id="KW-0964">Secreted</keyword>
<gene>
    <name evidence="6" type="ORF">QBC46DRAFT_389630</name>
</gene>
<dbReference type="EMBL" id="MU853824">
    <property type="protein sequence ID" value="KAK3938712.1"/>
    <property type="molecule type" value="Genomic_DNA"/>
</dbReference>
<dbReference type="AlphaFoldDB" id="A0AAN6N7D2"/>
<dbReference type="Gene3D" id="2.40.40.10">
    <property type="entry name" value="RlpA-like domain"/>
    <property type="match status" value="1"/>
</dbReference>
<name>A0AAN6N7D2_9PEZI</name>
<evidence type="ECO:0000313" key="6">
    <source>
        <dbReference type="EMBL" id="KAK3938712.1"/>
    </source>
</evidence>
<evidence type="ECO:0000256" key="3">
    <source>
        <dbReference type="ARBA" id="ARBA00022525"/>
    </source>
</evidence>
<feature type="compositionally biased region" description="Polar residues" evidence="4">
    <location>
        <begin position="326"/>
        <end position="336"/>
    </location>
</feature>
<evidence type="ECO:0000256" key="1">
    <source>
        <dbReference type="ARBA" id="ARBA00004613"/>
    </source>
</evidence>
<comment type="similarity">
    <text evidence="2">Belongs to the cerato-platanin family.</text>
</comment>
<feature type="region of interest" description="Disordered" evidence="4">
    <location>
        <begin position="232"/>
        <end position="336"/>
    </location>
</feature>
<reference evidence="7" key="1">
    <citation type="journal article" date="2023" name="Mol. Phylogenet. Evol.">
        <title>Genome-scale phylogeny and comparative genomics of the fungal order Sordariales.</title>
        <authorList>
            <person name="Hensen N."/>
            <person name="Bonometti L."/>
            <person name="Westerberg I."/>
            <person name="Brannstrom I.O."/>
            <person name="Guillou S."/>
            <person name="Cros-Aarteil S."/>
            <person name="Calhoun S."/>
            <person name="Haridas S."/>
            <person name="Kuo A."/>
            <person name="Mondo S."/>
            <person name="Pangilinan J."/>
            <person name="Riley R."/>
            <person name="LaButti K."/>
            <person name="Andreopoulos B."/>
            <person name="Lipzen A."/>
            <person name="Chen C."/>
            <person name="Yan M."/>
            <person name="Daum C."/>
            <person name="Ng V."/>
            <person name="Clum A."/>
            <person name="Steindorff A."/>
            <person name="Ohm R.A."/>
            <person name="Martin F."/>
            <person name="Silar P."/>
            <person name="Natvig D.O."/>
            <person name="Lalanne C."/>
            <person name="Gautier V."/>
            <person name="Ament-Velasquez S.L."/>
            <person name="Kruys A."/>
            <person name="Hutchinson M.I."/>
            <person name="Powell A.J."/>
            <person name="Barry K."/>
            <person name="Miller A.N."/>
            <person name="Grigoriev I.V."/>
            <person name="Debuchy R."/>
            <person name="Gladieux P."/>
            <person name="Hiltunen Thoren M."/>
            <person name="Johannesson H."/>
        </authorList>
    </citation>
    <scope>NUCLEOTIDE SEQUENCE [LARGE SCALE GENOMIC DNA]</scope>
    <source>
        <strain evidence="7">CBS 340.73</strain>
    </source>
</reference>
<comment type="caution">
    <text evidence="6">The sequence shown here is derived from an EMBL/GenBank/DDBJ whole genome shotgun (WGS) entry which is preliminary data.</text>
</comment>
<dbReference type="InterPro" id="IPR010829">
    <property type="entry name" value="Cerato-platanin"/>
</dbReference>
<dbReference type="GO" id="GO:0005576">
    <property type="term" value="C:extracellular region"/>
    <property type="evidence" value="ECO:0007669"/>
    <property type="project" value="UniProtKB-SubCell"/>
</dbReference>
<dbReference type="PANTHER" id="PTHR38850">
    <property type="entry name" value="CERATO-PLATANIN"/>
    <property type="match status" value="1"/>
</dbReference>
<comment type="subcellular location">
    <subcellularLocation>
        <location evidence="1">Secreted</location>
    </subcellularLocation>
</comment>